<keyword evidence="8" id="KW-1185">Reference proteome</keyword>
<name>A0A5J6MWV9_9PROT</name>
<gene>
    <name evidence="4" type="primary">hscB</name>
    <name evidence="7" type="ORF">FRZ61_14620</name>
</gene>
<organism evidence="7 8">
    <name type="scientific">Hypericibacter adhaerens</name>
    <dbReference type="NCBI Taxonomy" id="2602016"/>
    <lineage>
        <taxon>Bacteria</taxon>
        <taxon>Pseudomonadati</taxon>
        <taxon>Pseudomonadota</taxon>
        <taxon>Alphaproteobacteria</taxon>
        <taxon>Rhodospirillales</taxon>
        <taxon>Dongiaceae</taxon>
        <taxon>Hypericibacter</taxon>
    </lineage>
</organism>
<dbReference type="HAMAP" id="MF_00682">
    <property type="entry name" value="HscB"/>
    <property type="match status" value="1"/>
</dbReference>
<dbReference type="EMBL" id="CP042582">
    <property type="protein sequence ID" value="QEX21533.1"/>
    <property type="molecule type" value="Genomic_DNA"/>
</dbReference>
<evidence type="ECO:0000259" key="6">
    <source>
        <dbReference type="PROSITE" id="PS50076"/>
    </source>
</evidence>
<sequence>MAQDPIMADKTTAPESGGAATGPLAACWSCKGPVAAAALFCHVCGAVQPPREVDAYTRLGFEPRFDIDPAELDKRYLGFQRNLHPDRFARKSPREKAIAESQAMSLNEAYETLKDAVRRAQALLARAGIASPVGESRTIEDRELLMEAMEVREALEEAADLDALQRLASRAQQEEAGCLKALTAAFAERDWDEAARQTTRLKYWRKFAEELRGKRAVLAGASS</sequence>
<dbReference type="InterPro" id="IPR036386">
    <property type="entry name" value="HscB_C_sf"/>
</dbReference>
<evidence type="ECO:0000256" key="3">
    <source>
        <dbReference type="ARBA" id="ARBA00025596"/>
    </source>
</evidence>
<dbReference type="Gene3D" id="1.20.1280.20">
    <property type="entry name" value="HscB, C-terminal domain"/>
    <property type="match status" value="1"/>
</dbReference>
<dbReference type="CDD" id="cd06257">
    <property type="entry name" value="DnaJ"/>
    <property type="match status" value="1"/>
</dbReference>
<dbReference type="InterPro" id="IPR009073">
    <property type="entry name" value="HscB_oligo_C"/>
</dbReference>
<feature type="domain" description="J" evidence="6">
    <location>
        <begin position="54"/>
        <end position="128"/>
    </location>
</feature>
<dbReference type="AlphaFoldDB" id="A0A5J6MWV9"/>
<dbReference type="GO" id="GO:0006457">
    <property type="term" value="P:protein folding"/>
    <property type="evidence" value="ECO:0007669"/>
    <property type="project" value="UniProtKB-UniRule"/>
</dbReference>
<dbReference type="Pfam" id="PF07743">
    <property type="entry name" value="HSCB_C"/>
    <property type="match status" value="1"/>
</dbReference>
<dbReference type="SMART" id="SM00271">
    <property type="entry name" value="DnaJ"/>
    <property type="match status" value="1"/>
</dbReference>
<dbReference type="NCBIfam" id="TIGR00714">
    <property type="entry name" value="hscB"/>
    <property type="match status" value="1"/>
</dbReference>
<evidence type="ECO:0000256" key="2">
    <source>
        <dbReference type="ARBA" id="ARBA00023186"/>
    </source>
</evidence>
<dbReference type="PROSITE" id="PS50076">
    <property type="entry name" value="DNAJ_2"/>
    <property type="match status" value="1"/>
</dbReference>
<dbReference type="SUPFAM" id="SSF47144">
    <property type="entry name" value="HSC20 (HSCB), C-terminal oligomerisation domain"/>
    <property type="match status" value="1"/>
</dbReference>
<dbReference type="Pfam" id="PF00226">
    <property type="entry name" value="DnaJ"/>
    <property type="match status" value="1"/>
</dbReference>
<proteinExistence type="inferred from homology"/>
<protein>
    <recommendedName>
        <fullName evidence="4">Co-chaperone protein HscB homolog</fullName>
    </recommendedName>
</protein>
<dbReference type="GO" id="GO:0001671">
    <property type="term" value="F:ATPase activator activity"/>
    <property type="evidence" value="ECO:0007669"/>
    <property type="project" value="InterPro"/>
</dbReference>
<evidence type="ECO:0000313" key="8">
    <source>
        <dbReference type="Proteomes" id="UP000325797"/>
    </source>
</evidence>
<accession>A0A5J6MWV9</accession>
<comment type="subunit">
    <text evidence="4">Interacts with HscA and stimulates its ATPase activity.</text>
</comment>
<reference evidence="7 8" key="1">
    <citation type="submission" date="2019-08" db="EMBL/GenBank/DDBJ databases">
        <title>Hyperibacter terrae gen. nov., sp. nov. and Hyperibacter viscosus sp. nov., two new members in the family Rhodospirillaceae isolated from the rhizosphere of Hypericum perforatum.</title>
        <authorList>
            <person name="Noviana Z."/>
        </authorList>
    </citation>
    <scope>NUCLEOTIDE SEQUENCE [LARGE SCALE GENOMIC DNA]</scope>
    <source>
        <strain evidence="7 8">R5959</strain>
    </source>
</reference>
<dbReference type="Proteomes" id="UP000325797">
    <property type="component" value="Chromosome"/>
</dbReference>
<dbReference type="InterPro" id="IPR036869">
    <property type="entry name" value="J_dom_sf"/>
</dbReference>
<dbReference type="InterPro" id="IPR004640">
    <property type="entry name" value="HscB"/>
</dbReference>
<dbReference type="GO" id="GO:0051087">
    <property type="term" value="F:protein-folding chaperone binding"/>
    <property type="evidence" value="ECO:0007669"/>
    <property type="project" value="InterPro"/>
</dbReference>
<evidence type="ECO:0000256" key="4">
    <source>
        <dbReference type="HAMAP-Rule" id="MF_00682"/>
    </source>
</evidence>
<dbReference type="Gene3D" id="1.10.287.110">
    <property type="entry name" value="DnaJ domain"/>
    <property type="match status" value="1"/>
</dbReference>
<dbReference type="SUPFAM" id="SSF46565">
    <property type="entry name" value="Chaperone J-domain"/>
    <property type="match status" value="1"/>
</dbReference>
<evidence type="ECO:0000256" key="1">
    <source>
        <dbReference type="ARBA" id="ARBA00010476"/>
    </source>
</evidence>
<comment type="similarity">
    <text evidence="1 4">Belongs to the HscB family.</text>
</comment>
<evidence type="ECO:0000256" key="5">
    <source>
        <dbReference type="SAM" id="Coils"/>
    </source>
</evidence>
<dbReference type="KEGG" id="hadh:FRZ61_14620"/>
<dbReference type="InterPro" id="IPR001623">
    <property type="entry name" value="DnaJ_domain"/>
</dbReference>
<dbReference type="PANTHER" id="PTHR14021:SF15">
    <property type="entry name" value="IRON-SULFUR CLUSTER CO-CHAPERONE PROTEIN HSCB"/>
    <property type="match status" value="1"/>
</dbReference>
<comment type="function">
    <text evidence="3 4">Co-chaperone involved in the maturation of iron-sulfur cluster-containing proteins. Seems to help targeting proteins to be folded toward HscA.</text>
</comment>
<keyword evidence="5" id="KW-0175">Coiled coil</keyword>
<dbReference type="PANTHER" id="PTHR14021">
    <property type="entry name" value="IRON-SULFUR CLUSTER CO-CHAPERONE PROTEIN HSCB"/>
    <property type="match status" value="1"/>
</dbReference>
<keyword evidence="2 4" id="KW-0143">Chaperone</keyword>
<dbReference type="GO" id="GO:0044571">
    <property type="term" value="P:[2Fe-2S] cluster assembly"/>
    <property type="evidence" value="ECO:0007669"/>
    <property type="project" value="InterPro"/>
</dbReference>
<feature type="coiled-coil region" evidence="5">
    <location>
        <begin position="96"/>
        <end position="126"/>
    </location>
</feature>
<dbReference type="GO" id="GO:0051259">
    <property type="term" value="P:protein complex oligomerization"/>
    <property type="evidence" value="ECO:0007669"/>
    <property type="project" value="InterPro"/>
</dbReference>
<evidence type="ECO:0000313" key="7">
    <source>
        <dbReference type="EMBL" id="QEX21533.1"/>
    </source>
</evidence>